<organism evidence="2 3">
    <name type="scientific">Drosophila kikkawai</name>
    <name type="common">Fruit fly</name>
    <dbReference type="NCBI Taxonomy" id="30033"/>
    <lineage>
        <taxon>Eukaryota</taxon>
        <taxon>Metazoa</taxon>
        <taxon>Ecdysozoa</taxon>
        <taxon>Arthropoda</taxon>
        <taxon>Hexapoda</taxon>
        <taxon>Insecta</taxon>
        <taxon>Pterygota</taxon>
        <taxon>Neoptera</taxon>
        <taxon>Endopterygota</taxon>
        <taxon>Diptera</taxon>
        <taxon>Brachycera</taxon>
        <taxon>Muscomorpha</taxon>
        <taxon>Ephydroidea</taxon>
        <taxon>Drosophilidae</taxon>
        <taxon>Drosophila</taxon>
        <taxon>Sophophora</taxon>
    </lineage>
</organism>
<proteinExistence type="predicted"/>
<dbReference type="PROSITE" id="PS51029">
    <property type="entry name" value="MADF"/>
    <property type="match status" value="2"/>
</dbReference>
<feature type="domain" description="MADF" evidence="1">
    <location>
        <begin position="10"/>
        <end position="104"/>
    </location>
</feature>
<sequence>MNRDRRFWTDFIDLYRALPSLWRRGSKEYANKCLKAQAYQQLVAKLRERYPKADRQTAIKKINCFRTNYRREKRMLDIHRRAGERCSTTLWFFHQLRFLDKSLHWKGSREMSEELEEGSEDQDIYSPWPKQLNYEDYIELYDEMLVDSDCDSEEDGLQENLNFWQEFLQIYKGLPSLWNTDSFEYWDWQQKSRDYKVLVDKLREIYPRAASMDMAKRRINHFRSAFHREHRKVLDAESSMLTYVPKLWCYNLLLFLSNHLESNDDLIEEEAASQQKDFRAVEDSHEAVSCSELNRFDNRTPKEFQSSTSSQKSNNSSILEDPIALSWSAQYKEMDQHQKVLARKLIGDILFQGCLGNLSVELTQAVQKVFNP</sequence>
<dbReference type="Proteomes" id="UP001652661">
    <property type="component" value="Chromosome 3R"/>
</dbReference>
<keyword evidence="2" id="KW-1185">Reference proteome</keyword>
<feature type="domain" description="MADF" evidence="1">
    <location>
        <begin position="166"/>
        <end position="261"/>
    </location>
</feature>
<dbReference type="InterPro" id="IPR006578">
    <property type="entry name" value="MADF-dom"/>
</dbReference>
<dbReference type="RefSeq" id="XP_017030384.1">
    <property type="nucleotide sequence ID" value="XM_017174895.3"/>
</dbReference>
<gene>
    <name evidence="3" type="primary">LOC108080234</name>
</gene>
<name>A0A6P4J4V4_DROKI</name>
<protein>
    <recommendedName>
        <fullName evidence="1">MADF domain-containing protein</fullName>
    </recommendedName>
</protein>
<dbReference type="SMART" id="SM00595">
    <property type="entry name" value="MADF"/>
    <property type="match status" value="2"/>
</dbReference>
<dbReference type="AlphaFoldDB" id="A0A6P4J4V4"/>
<dbReference type="OMA" id="DKECPAY"/>
<dbReference type="OrthoDB" id="6617753at2759"/>
<evidence type="ECO:0000259" key="1">
    <source>
        <dbReference type="PROSITE" id="PS51029"/>
    </source>
</evidence>
<dbReference type="GeneID" id="108080234"/>
<dbReference type="PANTHER" id="PTHR21505">
    <property type="entry name" value="MADF DOMAIN-CONTAINING PROTEIN-RELATED"/>
    <property type="match status" value="1"/>
</dbReference>
<accession>A0A6P4J4V4</accession>
<reference evidence="3" key="1">
    <citation type="submission" date="2025-08" db="UniProtKB">
        <authorList>
            <consortium name="RefSeq"/>
        </authorList>
    </citation>
    <scope>IDENTIFICATION</scope>
    <source>
        <strain evidence="3">14028-0561.14</strain>
        <tissue evidence="3">Whole fly</tissue>
    </source>
</reference>
<evidence type="ECO:0000313" key="2">
    <source>
        <dbReference type="Proteomes" id="UP001652661"/>
    </source>
</evidence>
<dbReference type="Pfam" id="PF10545">
    <property type="entry name" value="MADF_DNA_bdg"/>
    <property type="match status" value="2"/>
</dbReference>
<dbReference type="PANTHER" id="PTHR21505:SF8">
    <property type="entry name" value="DPT-YFP REPRESSOR BY OVEREXPRESSION, ISOFORM D-RELATED"/>
    <property type="match status" value="1"/>
</dbReference>
<evidence type="ECO:0000313" key="3">
    <source>
        <dbReference type="RefSeq" id="XP_017030384.1"/>
    </source>
</evidence>